<comment type="subcellular location">
    <subcellularLocation>
        <location evidence="1">Cell membrane</location>
        <topology evidence="1">Multi-pass membrane protein</topology>
    </subcellularLocation>
</comment>
<proteinExistence type="inferred from homology"/>
<feature type="transmembrane region" description="Helical" evidence="8">
    <location>
        <begin position="758"/>
        <end position="784"/>
    </location>
</feature>
<keyword evidence="3 8" id="KW-0812">Transmembrane</keyword>
<keyword evidence="5 8" id="KW-0472">Membrane</keyword>
<feature type="region of interest" description="Disordered" evidence="7">
    <location>
        <begin position="1"/>
        <end position="27"/>
    </location>
</feature>
<dbReference type="InterPro" id="IPR050250">
    <property type="entry name" value="Macrolide_Exporter_MacB"/>
</dbReference>
<protein>
    <recommendedName>
        <fullName evidence="9">ABC3 transporter permease C-terminal domain-containing protein</fullName>
    </recommendedName>
</protein>
<feature type="domain" description="ABC3 transporter permease C-terminal" evidence="9">
    <location>
        <begin position="323"/>
        <end position="421"/>
    </location>
</feature>
<keyword evidence="4 8" id="KW-1133">Transmembrane helix</keyword>
<dbReference type="RefSeq" id="WP_204064672.1">
    <property type="nucleotide sequence ID" value="NZ_BOOJ01000027.1"/>
</dbReference>
<feature type="transmembrane region" description="Helical" evidence="8">
    <location>
        <begin position="52"/>
        <end position="74"/>
    </location>
</feature>
<evidence type="ECO:0000259" key="9">
    <source>
        <dbReference type="Pfam" id="PF02687"/>
    </source>
</evidence>
<feature type="transmembrane region" description="Helical" evidence="8">
    <location>
        <begin position="303"/>
        <end position="329"/>
    </location>
</feature>
<organism evidence="10 11">
    <name type="scientific">Planobispora siamensis</name>
    <dbReference type="NCBI Taxonomy" id="936338"/>
    <lineage>
        <taxon>Bacteria</taxon>
        <taxon>Bacillati</taxon>
        <taxon>Actinomycetota</taxon>
        <taxon>Actinomycetes</taxon>
        <taxon>Streptosporangiales</taxon>
        <taxon>Streptosporangiaceae</taxon>
        <taxon>Planobispora</taxon>
    </lineage>
</organism>
<feature type="transmembrane region" description="Helical" evidence="8">
    <location>
        <begin position="394"/>
        <end position="418"/>
    </location>
</feature>
<feature type="compositionally biased region" description="Gly residues" evidence="7">
    <location>
        <begin position="8"/>
        <end position="17"/>
    </location>
</feature>
<dbReference type="GO" id="GO:0022857">
    <property type="term" value="F:transmembrane transporter activity"/>
    <property type="evidence" value="ECO:0007669"/>
    <property type="project" value="TreeGrafter"/>
</dbReference>
<feature type="transmembrane region" description="Helical" evidence="8">
    <location>
        <begin position="478"/>
        <end position="500"/>
    </location>
</feature>
<gene>
    <name evidence="10" type="ORF">Psi01_30940</name>
</gene>
<comment type="similarity">
    <text evidence="6">Belongs to the ABC-4 integral membrane protein family.</text>
</comment>
<comment type="caution">
    <text evidence="10">The sequence shown here is derived from an EMBL/GenBank/DDBJ whole genome shotgun (WGS) entry which is preliminary data.</text>
</comment>
<evidence type="ECO:0000256" key="3">
    <source>
        <dbReference type="ARBA" id="ARBA00022692"/>
    </source>
</evidence>
<dbReference type="PANTHER" id="PTHR30572:SF4">
    <property type="entry name" value="ABC TRANSPORTER PERMEASE YTRF"/>
    <property type="match status" value="1"/>
</dbReference>
<dbReference type="PANTHER" id="PTHR30572">
    <property type="entry name" value="MEMBRANE COMPONENT OF TRANSPORTER-RELATED"/>
    <property type="match status" value="1"/>
</dbReference>
<feature type="transmembrane region" description="Helical" evidence="8">
    <location>
        <begin position="349"/>
        <end position="382"/>
    </location>
</feature>
<keyword evidence="2" id="KW-1003">Cell membrane</keyword>
<dbReference type="AlphaFoldDB" id="A0A8J3WJ27"/>
<evidence type="ECO:0000256" key="5">
    <source>
        <dbReference type="ARBA" id="ARBA00023136"/>
    </source>
</evidence>
<sequence length="899" mass="93322">MSAEQAGNGSGGRTGKGGKGERPPAAGRSPFAAFLAALRISRRDIRRARGRSALIMVMIGLPVMLFSGAATWLATEDIAPHESLAWDMGAADARLDGSTFGEPVRQSADGNVRFDEDGAQPNRNKRRDLSRQEIVSLFGPGSRAVPSRTSWTGYQGPRGYREIDVREIDLSDPITAGMYRLLSGRLPRAAGEIAVNPGLGLRPGTEITLSRTSSAATVVGVVESQRYPHHRQIVAPPGTVLADGKRVTTEWLVDTPAPVSWQKVRELNRKGLVVASRAVITDPPPSGDMEDPAPGDPWRLNGVVMAVTGVGLVVLEVALLAGPAFAVGIRRRRRELALIAAQGGSARHLRWIVLADGLTLGPAASVPGAALGVAVVAAMSPFVHRGPFDVPLNWVVLVALLGVASGLLAALVPAVQAARTNAVTVLAGRRGRAVGGRGRPVAGLALVAVGLALIGHSAQNGSRGFWSAGDAGLLAGFGLGQLGLVLLTPWLVRAAAGTAARLPLPLRMAARDAARNRSRTAPAVAAVMAAVAAFTATAVMASSDLARAEERDFPSYLPGSAVVRLFDAEPRLWTEVKQAAAEALPGVPFVEAGDLAEPGRSLTGVWVTSGDCGEPCPALHSGELGPLPVGGVDLLRHVLRGTDPVAEAAFAEGKAVVFDPRLIEDGKVSFETRDEAVDVHSLPAVAVRDRGLVPVAGVLPSRAVAGLGLEVRHGRLIVDPAVHRTSAEEIERLDAVVREVSFSANAQIDDGIDRDSTAVLLVLAVAATVLVLGGTFAATGLAAVEGRPDRTTLAAVGAPARVQRLLVAGQAAFIAGLGVVTGMVAGMVPAVADAVGAARHEADWRRMLPDPERPDQVAGFLIDVPWPALAAMLVGLPLAAALLAGLCTRTRLPLTRRLS</sequence>
<dbReference type="Proteomes" id="UP000619788">
    <property type="component" value="Unassembled WGS sequence"/>
</dbReference>
<dbReference type="InterPro" id="IPR003838">
    <property type="entry name" value="ABC3_permease_C"/>
</dbReference>
<feature type="transmembrane region" description="Helical" evidence="8">
    <location>
        <begin position="521"/>
        <end position="541"/>
    </location>
</feature>
<dbReference type="Pfam" id="PF02687">
    <property type="entry name" value="FtsX"/>
    <property type="match status" value="1"/>
</dbReference>
<feature type="region of interest" description="Disordered" evidence="7">
    <location>
        <begin position="99"/>
        <end position="127"/>
    </location>
</feature>
<reference evidence="10 11" key="1">
    <citation type="submission" date="2021-01" db="EMBL/GenBank/DDBJ databases">
        <title>Whole genome shotgun sequence of Planobispora siamensis NBRC 107568.</title>
        <authorList>
            <person name="Komaki H."/>
            <person name="Tamura T."/>
        </authorList>
    </citation>
    <scope>NUCLEOTIDE SEQUENCE [LARGE SCALE GENOMIC DNA]</scope>
    <source>
        <strain evidence="10 11">NBRC 107568</strain>
    </source>
</reference>
<keyword evidence="11" id="KW-1185">Reference proteome</keyword>
<feature type="transmembrane region" description="Helical" evidence="8">
    <location>
        <begin position="439"/>
        <end position="458"/>
    </location>
</feature>
<evidence type="ECO:0000256" key="7">
    <source>
        <dbReference type="SAM" id="MobiDB-lite"/>
    </source>
</evidence>
<accession>A0A8J3WJ27</accession>
<evidence type="ECO:0000313" key="11">
    <source>
        <dbReference type="Proteomes" id="UP000619788"/>
    </source>
</evidence>
<evidence type="ECO:0000256" key="1">
    <source>
        <dbReference type="ARBA" id="ARBA00004651"/>
    </source>
</evidence>
<feature type="transmembrane region" description="Helical" evidence="8">
    <location>
        <begin position="805"/>
        <end position="828"/>
    </location>
</feature>
<name>A0A8J3WJ27_9ACTN</name>
<evidence type="ECO:0000256" key="6">
    <source>
        <dbReference type="ARBA" id="ARBA00038076"/>
    </source>
</evidence>
<feature type="transmembrane region" description="Helical" evidence="8">
    <location>
        <begin position="866"/>
        <end position="887"/>
    </location>
</feature>
<evidence type="ECO:0000256" key="4">
    <source>
        <dbReference type="ARBA" id="ARBA00022989"/>
    </source>
</evidence>
<evidence type="ECO:0000313" key="10">
    <source>
        <dbReference type="EMBL" id="GIH92464.1"/>
    </source>
</evidence>
<dbReference type="EMBL" id="BOOJ01000027">
    <property type="protein sequence ID" value="GIH92464.1"/>
    <property type="molecule type" value="Genomic_DNA"/>
</dbReference>
<dbReference type="GO" id="GO:0005886">
    <property type="term" value="C:plasma membrane"/>
    <property type="evidence" value="ECO:0007669"/>
    <property type="project" value="UniProtKB-SubCell"/>
</dbReference>
<evidence type="ECO:0000256" key="8">
    <source>
        <dbReference type="SAM" id="Phobius"/>
    </source>
</evidence>
<evidence type="ECO:0000256" key="2">
    <source>
        <dbReference type="ARBA" id="ARBA00022475"/>
    </source>
</evidence>